<dbReference type="InterPro" id="IPR037501">
    <property type="entry name" value="TPLATE"/>
</dbReference>
<name>A0ABP1GET9_9CHLO</name>
<proteinExistence type="predicted"/>
<dbReference type="PANTHER" id="PTHR36029:SF1">
    <property type="entry name" value="PROTEIN TPLATE"/>
    <property type="match status" value="1"/>
</dbReference>
<feature type="region of interest" description="Disordered" evidence="1">
    <location>
        <begin position="794"/>
        <end position="840"/>
    </location>
</feature>
<dbReference type="Proteomes" id="UP001497392">
    <property type="component" value="Unassembled WGS sequence"/>
</dbReference>
<accession>A0ABP1GET9</accession>
<dbReference type="EMBL" id="CAXHTA020000021">
    <property type="protein sequence ID" value="CAL5229815.1"/>
    <property type="molecule type" value="Genomic_DNA"/>
</dbReference>
<evidence type="ECO:0000256" key="1">
    <source>
        <dbReference type="SAM" id="MobiDB-lite"/>
    </source>
</evidence>
<sequence length="1267" mass="133566">MASVKEDLEADEPLQQTTALLQVLNYIAGGRDIASGVSYVCQGIIRGPAVPLVKRLAYDVVHAAALTDADWDNVIEGLKSDLAGTFSLEVQVVALECLPRLPAHKLRKALAGEELGKRVLLCLSNSSKEVRAAATAAVGCWLGNAEVLQELATQEDLVQQAVPWAEAICTALLDPAHAVAAAGFDAIRLLMGAQQAGISAAGTALQERLASLMCSRVLGCLAAVMSRAKLLTPREQVSVAGALSSIAAYAAKRDYKLQTPDAGQAPAVPKGPWVLDQVCGYLQVLLTSISGPVVLEAASGILSLARVADRVLAAAPILAIGSLMDLWDHDSSSASHSQIMDIVCANLDALQARAQSQLLGQLLPMVAQLPSAQARCKALARIWAAAVASDLETRRAVRTRQKTLPGAELKQLLSDAFVMEIVSGSAEGAKDNTAPDAHYPAFREELVCALLETLITHPRAEAASQAPAAAPEQQQESSVADAMQALSLQQTPPATPGRGSAWDELQTEAKAVAAQQRTAELTEWLGCAKIALQGTKACLGWEGGPEGGTYACTAVTNTWLDLLQLAFCAMRRLPRAMPDLASSRRVTAELESKASNAAASSRRATAELDVRLGNALASYSGALQDLLRQLLQHWKAVSPAIQPRAMWAFVPNLELAATMDATWMLFMRALAAALSANEDLSMSRKKKAAAAACAEGRLEAATSNNPFGKADASASATVDEPDIQAEAAAMAVLAAERLAALLDFNAERLGPKAGLKEIAGSLLSLLQAATGSSQASIATKERLNRALQILSPIATASLPPEPAPQSSAPERAESSNGNESKDANGEVISSEDATKPRPASMDEHLLRIPPGMDVLDSCPLAAPTGAALHSTKRGSRYWRLRSAVAAAVHSASSPGQEAVYASHSAEPPALPSKLEVFDMAASSQQEAAGVEVTGPEDPLRLTVSYTLNAATQSLSLSFQAFNRLTVEIKGAGIRLAMGGAVVAAIKAPAVHKLAAIPAGESTAWSASYRITSFDRISLQAFILLPAKCAVQPGEEPSMRCQAYSISPLALLCKQLARPLPPTTFFQQWSSAPSGLDLQLSAARGGVMGGLLALSALERSALQRVALQALPCQGGFLGLYHGENCFKSEVSMVLTAQLLSCGRPAVHADKDGPGRVVMRVSIRSAFPHVIAALQGDVHTFVQELFEGTMTVGLAADGMPIMGADRSERQHHSIMSLAQLYLPPSSTSMQANRQNLLEDSPEHEHHMTEEDAVMQEWQRIRMARVQCGC</sequence>
<organism evidence="2 3">
    <name type="scientific">Coccomyxa viridis</name>
    <dbReference type="NCBI Taxonomy" id="1274662"/>
    <lineage>
        <taxon>Eukaryota</taxon>
        <taxon>Viridiplantae</taxon>
        <taxon>Chlorophyta</taxon>
        <taxon>core chlorophytes</taxon>
        <taxon>Trebouxiophyceae</taxon>
        <taxon>Trebouxiophyceae incertae sedis</taxon>
        <taxon>Coccomyxaceae</taxon>
        <taxon>Coccomyxa</taxon>
    </lineage>
</organism>
<dbReference type="SUPFAM" id="SSF48371">
    <property type="entry name" value="ARM repeat"/>
    <property type="match status" value="1"/>
</dbReference>
<comment type="caution">
    <text evidence="2">The sequence shown here is derived from an EMBL/GenBank/DDBJ whole genome shotgun (WGS) entry which is preliminary data.</text>
</comment>
<reference evidence="2 3" key="1">
    <citation type="submission" date="2024-06" db="EMBL/GenBank/DDBJ databases">
        <authorList>
            <person name="Kraege A."/>
            <person name="Thomma B."/>
        </authorList>
    </citation>
    <scope>NUCLEOTIDE SEQUENCE [LARGE SCALE GENOMIC DNA]</scope>
</reference>
<dbReference type="InterPro" id="IPR016024">
    <property type="entry name" value="ARM-type_fold"/>
</dbReference>
<dbReference type="PANTHER" id="PTHR36029">
    <property type="entry name" value="TSET COMPLEX MEMBER TSTA"/>
    <property type="match status" value="1"/>
</dbReference>
<gene>
    <name evidence="2" type="primary">g13216</name>
    <name evidence="2" type="ORF">VP750_LOCUS11721</name>
</gene>
<evidence type="ECO:0000313" key="2">
    <source>
        <dbReference type="EMBL" id="CAL5229815.1"/>
    </source>
</evidence>
<evidence type="ECO:0000313" key="3">
    <source>
        <dbReference type="Proteomes" id="UP001497392"/>
    </source>
</evidence>
<keyword evidence="3" id="KW-1185">Reference proteome</keyword>
<protein>
    <submittedName>
        <fullName evidence="2">G13216 protein</fullName>
    </submittedName>
</protein>